<evidence type="ECO:0000313" key="2">
    <source>
        <dbReference type="EMBL" id="KAL0158326.1"/>
    </source>
</evidence>
<keyword evidence="3" id="KW-1185">Reference proteome</keyword>
<dbReference type="AlphaFoldDB" id="A0ABD0NBF3"/>
<dbReference type="EMBL" id="JAMKFB020000023">
    <property type="protein sequence ID" value="KAL0158326.1"/>
    <property type="molecule type" value="Genomic_DNA"/>
</dbReference>
<sequence>WEPFIEPWPCFLDWQRQAAGRLHPPRLKIGVRAKQRLDVNITSVLLEQYSTTKTSWLADYCKEDEQSPQSSAALSWMGSSVDPPSFGQSE</sequence>
<name>A0ABD0NBF3_CIRMR</name>
<feature type="region of interest" description="Disordered" evidence="1">
    <location>
        <begin position="69"/>
        <end position="90"/>
    </location>
</feature>
<accession>A0ABD0NBF3</accession>
<dbReference type="InterPro" id="IPR026847">
    <property type="entry name" value="VPS13"/>
</dbReference>
<feature type="non-terminal residue" evidence="2">
    <location>
        <position position="1"/>
    </location>
</feature>
<comment type="caution">
    <text evidence="2">The sequence shown here is derived from an EMBL/GenBank/DDBJ whole genome shotgun (WGS) entry which is preliminary data.</text>
</comment>
<proteinExistence type="predicted"/>
<evidence type="ECO:0000313" key="3">
    <source>
        <dbReference type="Proteomes" id="UP001529510"/>
    </source>
</evidence>
<dbReference type="PANTHER" id="PTHR16166:SF141">
    <property type="entry name" value="INTERMEMBRANE LIPID TRANSFER PROTEIN VPS13D"/>
    <property type="match status" value="1"/>
</dbReference>
<dbReference type="Proteomes" id="UP001529510">
    <property type="component" value="Unassembled WGS sequence"/>
</dbReference>
<evidence type="ECO:0000256" key="1">
    <source>
        <dbReference type="SAM" id="MobiDB-lite"/>
    </source>
</evidence>
<organism evidence="2 3">
    <name type="scientific">Cirrhinus mrigala</name>
    <name type="common">Mrigala</name>
    <dbReference type="NCBI Taxonomy" id="683832"/>
    <lineage>
        <taxon>Eukaryota</taxon>
        <taxon>Metazoa</taxon>
        <taxon>Chordata</taxon>
        <taxon>Craniata</taxon>
        <taxon>Vertebrata</taxon>
        <taxon>Euteleostomi</taxon>
        <taxon>Actinopterygii</taxon>
        <taxon>Neopterygii</taxon>
        <taxon>Teleostei</taxon>
        <taxon>Ostariophysi</taxon>
        <taxon>Cypriniformes</taxon>
        <taxon>Cyprinidae</taxon>
        <taxon>Labeoninae</taxon>
        <taxon>Labeonini</taxon>
        <taxon>Cirrhinus</taxon>
    </lineage>
</organism>
<reference evidence="2 3" key="1">
    <citation type="submission" date="2024-05" db="EMBL/GenBank/DDBJ databases">
        <title>Genome sequencing and assembly of Indian major carp, Cirrhinus mrigala (Hamilton, 1822).</title>
        <authorList>
            <person name="Mohindra V."/>
            <person name="Chowdhury L.M."/>
            <person name="Lal K."/>
            <person name="Jena J.K."/>
        </authorList>
    </citation>
    <scope>NUCLEOTIDE SEQUENCE [LARGE SCALE GENOMIC DNA]</scope>
    <source>
        <strain evidence="2">CM1030</strain>
        <tissue evidence="2">Blood</tissue>
    </source>
</reference>
<dbReference type="PANTHER" id="PTHR16166">
    <property type="entry name" value="VACUOLAR PROTEIN SORTING-ASSOCIATED PROTEIN VPS13"/>
    <property type="match status" value="1"/>
</dbReference>
<gene>
    <name evidence="2" type="ORF">M9458_046402</name>
</gene>
<protein>
    <submittedName>
        <fullName evidence="2">Uncharacterized protein</fullName>
    </submittedName>
</protein>